<gene>
    <name evidence="1" type="ORF">BN849_0125480</name>
</gene>
<sequence length="64" mass="7340">MIIDELPPEILSCVCDSLLPMGSTVHIYEDLEQKRLKYRECTSGDAGHNELDHPTTAYNLLRFF</sequence>
<dbReference type="EMBL" id="CBMF010001190">
    <property type="protein sequence ID" value="CEG03551.1"/>
    <property type="molecule type" value="Genomic_DNA"/>
</dbReference>
<comment type="caution">
    <text evidence="1">The sequence shown here is derived from an EMBL/GenBank/DDBJ whole genome shotgun (WGS) entry which is preliminary data.</text>
</comment>
<evidence type="ECO:0000313" key="1">
    <source>
        <dbReference type="EMBL" id="CEG03551.1"/>
    </source>
</evidence>
<proteinExistence type="predicted"/>
<reference evidence="1" key="1">
    <citation type="submission" date="2013-05" db="EMBL/GenBank/DDBJ databases">
        <title>Draft genome sequences of six wheat associated Fusarium spp. isolates.</title>
        <authorList>
            <person name="Moolhuijzen P.M."/>
            <person name="Manners J.M."/>
            <person name="Wilcox S."/>
            <person name="Bellgard M.I."/>
            <person name="Gardiner D.M."/>
        </authorList>
    </citation>
    <scope>NUCLEOTIDE SEQUENCE</scope>
    <source>
        <strain evidence="1">CS5834</strain>
        <strain evidence="1">CS5834</strain>
    </source>
</reference>
<dbReference type="AlphaFoldDB" id="A0A096PFL8"/>
<accession>A0A096PFL8</accession>
<protein>
    <submittedName>
        <fullName evidence="1">WGS project CBMF000000000 data, contig CS5834_c001196</fullName>
    </submittedName>
</protein>
<name>A0A096PFL8_FUSPS</name>
<organism evidence="1">
    <name type="scientific">Fusarium pseudograminearum CS5834</name>
    <dbReference type="NCBI Taxonomy" id="1318459"/>
    <lineage>
        <taxon>Eukaryota</taxon>
        <taxon>Fungi</taxon>
        <taxon>Dikarya</taxon>
        <taxon>Ascomycota</taxon>
        <taxon>Pezizomycotina</taxon>
        <taxon>Sordariomycetes</taxon>
        <taxon>Hypocreomycetidae</taxon>
        <taxon>Hypocreales</taxon>
        <taxon>Nectriaceae</taxon>
        <taxon>Fusarium</taxon>
    </lineage>
</organism>